<dbReference type="EMBL" id="MTSL01000212">
    <property type="protein sequence ID" value="PJF16655.1"/>
    <property type="molecule type" value="Genomic_DNA"/>
</dbReference>
<dbReference type="Proteomes" id="UP000240830">
    <property type="component" value="Unassembled WGS sequence"/>
</dbReference>
<dbReference type="AlphaFoldDB" id="A0A2H9TG05"/>
<comment type="caution">
    <text evidence="1">The sequence shown here is derived from an EMBL/GenBank/DDBJ whole genome shotgun (WGS) entry which is preliminary data.</text>
</comment>
<sequence>MKRDFLALLDYLYGKTKDRRYMPTVEELENQPVGYIQRAYSHNAEHFTDQDLLKLCVSKETGTDIHEWLFGTLGMTSVTTLEMANKAASIGNVEALDWIIGKNPEAFPSEDSIVSGMNSLSLNFKRKTELAMWLFDKRPELIPAWERLKGLGYYGVSSVMLQKVKDYQEGRVWELQVGQMDQQMPDEITKID</sequence>
<protein>
    <submittedName>
        <fullName evidence="1">Uncharacterized protein</fullName>
    </submittedName>
</protein>
<gene>
    <name evidence="1" type="ORF">PSACC_03533</name>
</gene>
<accession>A0A2H9TG05</accession>
<organism evidence="1 2">
    <name type="scientific">Paramicrosporidium saccamoebae</name>
    <dbReference type="NCBI Taxonomy" id="1246581"/>
    <lineage>
        <taxon>Eukaryota</taxon>
        <taxon>Fungi</taxon>
        <taxon>Fungi incertae sedis</taxon>
        <taxon>Cryptomycota</taxon>
        <taxon>Cryptomycota incertae sedis</taxon>
        <taxon>Paramicrosporidium</taxon>
    </lineage>
</organism>
<keyword evidence="2" id="KW-1185">Reference proteome</keyword>
<evidence type="ECO:0000313" key="1">
    <source>
        <dbReference type="EMBL" id="PJF16655.1"/>
    </source>
</evidence>
<proteinExistence type="predicted"/>
<name>A0A2H9TG05_9FUNG</name>
<reference evidence="1" key="1">
    <citation type="submission" date="2016-10" db="EMBL/GenBank/DDBJ databases">
        <title>The genome of Paramicrosporidium saccamoebae is the missing link in understanding Cryptomycota and Microsporidia evolution.</title>
        <authorList>
            <person name="Quandt C.A."/>
            <person name="Beaudet D."/>
            <person name="Corsaro D."/>
            <person name="Michel R."/>
            <person name="Corradi N."/>
            <person name="James T."/>
        </authorList>
    </citation>
    <scope>NUCLEOTIDE SEQUENCE [LARGE SCALE GENOMIC DNA]</scope>
    <source>
        <strain evidence="1">KSL3</strain>
    </source>
</reference>
<dbReference type="OrthoDB" id="438440at2759"/>
<evidence type="ECO:0000313" key="2">
    <source>
        <dbReference type="Proteomes" id="UP000240830"/>
    </source>
</evidence>